<evidence type="ECO:0000313" key="1">
    <source>
        <dbReference type="EMBL" id="UUL81617.1"/>
    </source>
</evidence>
<evidence type="ECO:0000313" key="2">
    <source>
        <dbReference type="Proteomes" id="UP001058533"/>
    </source>
</evidence>
<proteinExistence type="predicted"/>
<keyword evidence="2" id="KW-1185">Reference proteome</keyword>
<protein>
    <submittedName>
        <fullName evidence="1">Uncharacterized protein</fullName>
    </submittedName>
</protein>
<reference evidence="1" key="1">
    <citation type="submission" date="2022-07" db="EMBL/GenBank/DDBJ databases">
        <title>Sphingomonas sp. nov., a novel bacterium isolated from the north slope of the Mount Everest.</title>
        <authorList>
            <person name="Cui X."/>
            <person name="Liu Y."/>
        </authorList>
    </citation>
    <scope>NUCLEOTIDE SEQUENCE</scope>
    <source>
        <strain evidence="1">S5-59</strain>
    </source>
</reference>
<name>A0ABY5L6V4_9SPHN</name>
<gene>
    <name evidence="1" type="ORF">NMP03_10430</name>
</gene>
<dbReference type="Proteomes" id="UP001058533">
    <property type="component" value="Chromosome"/>
</dbReference>
<organism evidence="1 2">
    <name type="scientific">Sphingomonas qomolangmaensis</name>
    <dbReference type="NCBI Taxonomy" id="2918765"/>
    <lineage>
        <taxon>Bacteria</taxon>
        <taxon>Pseudomonadati</taxon>
        <taxon>Pseudomonadota</taxon>
        <taxon>Alphaproteobacteria</taxon>
        <taxon>Sphingomonadales</taxon>
        <taxon>Sphingomonadaceae</taxon>
        <taxon>Sphingomonas</taxon>
    </lineage>
</organism>
<dbReference type="EMBL" id="CP101740">
    <property type="protein sequence ID" value="UUL81617.1"/>
    <property type="molecule type" value="Genomic_DNA"/>
</dbReference>
<dbReference type="RefSeq" id="WP_256505308.1">
    <property type="nucleotide sequence ID" value="NZ_CP101740.1"/>
</dbReference>
<accession>A0ABY5L6V4</accession>
<sequence length="44" mass="4727">MQIGNRAASASFDDVGLRAILHDAGFGRSNFAVEPVKLAAKRRL</sequence>